<dbReference type="PROSITE" id="PS51012">
    <property type="entry name" value="ABC_TM2"/>
    <property type="match status" value="1"/>
</dbReference>
<dbReference type="InterPro" id="IPR000412">
    <property type="entry name" value="ABC_2_transport"/>
</dbReference>
<reference evidence="8 9" key="1">
    <citation type="journal article" date="2014" name="Int. J. Syst. Evol. Microbiol.">
        <title>Complete genome sequence of Corynebacterium casei LMG S-19264T (=DSM 44701T), isolated from a smear-ripened cheese.</title>
        <authorList>
            <consortium name="US DOE Joint Genome Institute (JGI-PGF)"/>
            <person name="Walter F."/>
            <person name="Albersmeier A."/>
            <person name="Kalinowski J."/>
            <person name="Ruckert C."/>
        </authorList>
    </citation>
    <scope>NUCLEOTIDE SEQUENCE [LARGE SCALE GENOMIC DNA]</scope>
    <source>
        <strain evidence="8 9">KCTC 19473</strain>
    </source>
</reference>
<dbReference type="PIRSF" id="PIRSF006648">
    <property type="entry name" value="DrrB"/>
    <property type="match status" value="1"/>
</dbReference>
<evidence type="ECO:0000256" key="4">
    <source>
        <dbReference type="ARBA" id="ARBA00023136"/>
    </source>
</evidence>
<comment type="subcellular location">
    <subcellularLocation>
        <location evidence="1">Membrane</location>
        <topology evidence="1">Multi-pass membrane protein</topology>
    </subcellularLocation>
</comment>
<evidence type="ECO:0000256" key="6">
    <source>
        <dbReference type="SAM" id="Phobius"/>
    </source>
</evidence>
<dbReference type="PANTHER" id="PTHR43229:SF2">
    <property type="entry name" value="NODULATION PROTEIN J"/>
    <property type="match status" value="1"/>
</dbReference>
<keyword evidence="2 6" id="KW-0812">Transmembrane</keyword>
<dbReference type="GO" id="GO:0140359">
    <property type="term" value="F:ABC-type transporter activity"/>
    <property type="evidence" value="ECO:0007669"/>
    <property type="project" value="InterPro"/>
</dbReference>
<protein>
    <submittedName>
        <fullName evidence="8">Transport permease protein</fullName>
    </submittedName>
</protein>
<evidence type="ECO:0000256" key="2">
    <source>
        <dbReference type="ARBA" id="ARBA00022692"/>
    </source>
</evidence>
<dbReference type="PANTHER" id="PTHR43229">
    <property type="entry name" value="NODULATION PROTEIN J"/>
    <property type="match status" value="1"/>
</dbReference>
<evidence type="ECO:0000313" key="8">
    <source>
        <dbReference type="EMBL" id="GHD25334.1"/>
    </source>
</evidence>
<dbReference type="RefSeq" id="WP_017577512.1">
    <property type="nucleotide sequence ID" value="NZ_BMXL01000009.1"/>
</dbReference>
<dbReference type="EMBL" id="BMXL01000009">
    <property type="protein sequence ID" value="GHD25334.1"/>
    <property type="molecule type" value="Genomic_DNA"/>
</dbReference>
<evidence type="ECO:0000256" key="1">
    <source>
        <dbReference type="ARBA" id="ARBA00004141"/>
    </source>
</evidence>
<feature type="transmembrane region" description="Helical" evidence="6">
    <location>
        <begin position="239"/>
        <end position="258"/>
    </location>
</feature>
<feature type="transmembrane region" description="Helical" evidence="6">
    <location>
        <begin position="60"/>
        <end position="81"/>
    </location>
</feature>
<comment type="caution">
    <text evidence="8">The sequence shown here is derived from an EMBL/GenBank/DDBJ whole genome shotgun (WGS) entry which is preliminary data.</text>
</comment>
<gene>
    <name evidence="8" type="ORF">GCM10007147_22500</name>
</gene>
<dbReference type="InterPro" id="IPR051784">
    <property type="entry name" value="Nod_factor_ABC_transporter"/>
</dbReference>
<evidence type="ECO:0000256" key="5">
    <source>
        <dbReference type="ARBA" id="ARBA00023251"/>
    </source>
</evidence>
<keyword evidence="4 6" id="KW-0472">Membrane</keyword>
<sequence length="282" mass="29671">MKPATNAVRLGLARGWIDFLRLSTTPGELFGYVFYPAVFLGIAASTTIEHDGTGTDGSAYLMTGGVAFLLANTLLLVAQTIGTEREDGTLLRAKALPHGMLGYTVGKSLQLMFTSAVSLVLTLVGALVLVGGFSVQGWSGALLLSGFCALGILALAPYGAILGSLTTNPRMAVAVAMIALLSLSLVSGVFFPVDILPAWAGVVGTVFPLYWIGVGLRAALLPEAQVALEATGSWELPQAAGVLMVWIVVGFLVAPWVLRRMARRESGSRVSEARERAMQRAY</sequence>
<feature type="transmembrane region" description="Helical" evidence="6">
    <location>
        <begin position="198"/>
        <end position="219"/>
    </location>
</feature>
<keyword evidence="9" id="KW-1185">Reference proteome</keyword>
<keyword evidence="3 6" id="KW-1133">Transmembrane helix</keyword>
<feature type="transmembrane region" description="Helical" evidence="6">
    <location>
        <begin position="171"/>
        <end position="191"/>
    </location>
</feature>
<keyword evidence="5" id="KW-0046">Antibiotic resistance</keyword>
<dbReference type="Pfam" id="PF12698">
    <property type="entry name" value="ABC2_membrane_3"/>
    <property type="match status" value="1"/>
</dbReference>
<evidence type="ECO:0000313" key="9">
    <source>
        <dbReference type="Proteomes" id="UP000654947"/>
    </source>
</evidence>
<dbReference type="GO" id="GO:0046677">
    <property type="term" value="P:response to antibiotic"/>
    <property type="evidence" value="ECO:0007669"/>
    <property type="project" value="UniProtKB-KW"/>
</dbReference>
<feature type="transmembrane region" description="Helical" evidence="6">
    <location>
        <begin position="142"/>
        <end position="165"/>
    </location>
</feature>
<accession>A0A918XBU1</accession>
<feature type="transmembrane region" description="Helical" evidence="6">
    <location>
        <begin position="109"/>
        <end position="130"/>
    </location>
</feature>
<feature type="domain" description="ABC transmembrane type-2" evidence="7">
    <location>
        <begin position="27"/>
        <end position="261"/>
    </location>
</feature>
<feature type="transmembrane region" description="Helical" evidence="6">
    <location>
        <begin position="29"/>
        <end position="48"/>
    </location>
</feature>
<name>A0A918XBU1_9ACTN</name>
<dbReference type="InterPro" id="IPR013525">
    <property type="entry name" value="ABC2_TM"/>
</dbReference>
<dbReference type="GO" id="GO:0043190">
    <property type="term" value="C:ATP-binding cassette (ABC) transporter complex"/>
    <property type="evidence" value="ECO:0007669"/>
    <property type="project" value="InterPro"/>
</dbReference>
<organism evidence="8 9">
    <name type="scientific">Nocardiopsis kunsanensis</name>
    <dbReference type="NCBI Taxonomy" id="141693"/>
    <lineage>
        <taxon>Bacteria</taxon>
        <taxon>Bacillati</taxon>
        <taxon>Actinomycetota</taxon>
        <taxon>Actinomycetes</taxon>
        <taxon>Streptosporangiales</taxon>
        <taxon>Nocardiopsidaceae</taxon>
        <taxon>Nocardiopsis</taxon>
    </lineage>
</organism>
<proteinExistence type="predicted"/>
<dbReference type="Proteomes" id="UP000654947">
    <property type="component" value="Unassembled WGS sequence"/>
</dbReference>
<dbReference type="AlphaFoldDB" id="A0A918XBU1"/>
<dbReference type="InterPro" id="IPR047817">
    <property type="entry name" value="ABC2_TM_bact-type"/>
</dbReference>
<evidence type="ECO:0000256" key="3">
    <source>
        <dbReference type="ARBA" id="ARBA00022989"/>
    </source>
</evidence>
<evidence type="ECO:0000259" key="7">
    <source>
        <dbReference type="PROSITE" id="PS51012"/>
    </source>
</evidence>